<dbReference type="CDD" id="cd02857">
    <property type="entry name" value="E_set_CDase_PDE_N"/>
    <property type="match status" value="1"/>
</dbReference>
<evidence type="ECO:0000256" key="1">
    <source>
        <dbReference type="ARBA" id="ARBA00008061"/>
    </source>
</evidence>
<dbReference type="InterPro" id="IPR004185">
    <property type="entry name" value="Glyco_hydro_13_lg-like_dom"/>
</dbReference>
<dbReference type="Gene3D" id="2.60.40.10">
    <property type="entry name" value="Immunoglobulins"/>
    <property type="match status" value="1"/>
</dbReference>
<dbReference type="EMBL" id="DVLU01000007">
    <property type="protein sequence ID" value="HIT84468.1"/>
    <property type="molecule type" value="Genomic_DNA"/>
</dbReference>
<dbReference type="AlphaFoldDB" id="A0A9D1KNF5"/>
<accession>A0A9D1KNF5</accession>
<organism evidence="5 6">
    <name type="scientific">Candidatus Ornithomonoglobus intestinigallinarum</name>
    <dbReference type="NCBI Taxonomy" id="2840894"/>
    <lineage>
        <taxon>Bacteria</taxon>
        <taxon>Bacillati</taxon>
        <taxon>Bacillota</taxon>
        <taxon>Clostridia</taxon>
        <taxon>Candidatus Ornithomonoglobus</taxon>
    </lineage>
</organism>
<dbReference type="InterPro" id="IPR013783">
    <property type="entry name" value="Ig-like_fold"/>
</dbReference>
<dbReference type="CDD" id="cd11338">
    <property type="entry name" value="AmyAc_CMD"/>
    <property type="match status" value="1"/>
</dbReference>
<dbReference type="InterPro" id="IPR006047">
    <property type="entry name" value="GH13_cat_dom"/>
</dbReference>
<dbReference type="SUPFAM" id="SSF81296">
    <property type="entry name" value="E set domains"/>
    <property type="match status" value="1"/>
</dbReference>
<dbReference type="InterPro" id="IPR014756">
    <property type="entry name" value="Ig_E-set"/>
</dbReference>
<name>A0A9D1KNF5_9FIRM</name>
<reference evidence="5" key="1">
    <citation type="submission" date="2020-10" db="EMBL/GenBank/DDBJ databases">
        <authorList>
            <person name="Gilroy R."/>
        </authorList>
    </citation>
    <scope>NUCLEOTIDE SEQUENCE</scope>
    <source>
        <strain evidence="5">CHK181-108</strain>
    </source>
</reference>
<keyword evidence="2 5" id="KW-0378">Hydrolase</keyword>
<comment type="similarity">
    <text evidence="1">Belongs to the glycosyl hydrolase 13 family.</text>
</comment>
<dbReference type="Proteomes" id="UP000824165">
    <property type="component" value="Unassembled WGS sequence"/>
</dbReference>
<dbReference type="Gene3D" id="3.20.20.80">
    <property type="entry name" value="Glycosidases"/>
    <property type="match status" value="1"/>
</dbReference>
<dbReference type="InterPro" id="IPR013780">
    <property type="entry name" value="Glyco_hydro_b"/>
</dbReference>
<proteinExistence type="inferred from homology"/>
<evidence type="ECO:0000256" key="3">
    <source>
        <dbReference type="ARBA" id="ARBA00023295"/>
    </source>
</evidence>
<dbReference type="SUPFAM" id="SSF51445">
    <property type="entry name" value="(Trans)glycosidases"/>
    <property type="match status" value="1"/>
</dbReference>
<reference evidence="5" key="2">
    <citation type="journal article" date="2021" name="PeerJ">
        <title>Extensive microbial diversity within the chicken gut microbiome revealed by metagenomics and culture.</title>
        <authorList>
            <person name="Gilroy R."/>
            <person name="Ravi A."/>
            <person name="Getino M."/>
            <person name="Pursley I."/>
            <person name="Horton D.L."/>
            <person name="Alikhan N.F."/>
            <person name="Baker D."/>
            <person name="Gharbi K."/>
            <person name="Hall N."/>
            <person name="Watson M."/>
            <person name="Adriaenssens E.M."/>
            <person name="Foster-Nyarko E."/>
            <person name="Jarju S."/>
            <person name="Secka A."/>
            <person name="Antonio M."/>
            <person name="Oren A."/>
            <person name="Chaudhuri R.R."/>
            <person name="La Ragione R."/>
            <person name="Hildebrand F."/>
            <person name="Pallen M.J."/>
        </authorList>
    </citation>
    <scope>NUCLEOTIDE SEQUENCE</scope>
    <source>
        <strain evidence="5">CHK181-108</strain>
    </source>
</reference>
<gene>
    <name evidence="5" type="ORF">IAA60_01045</name>
</gene>
<dbReference type="SUPFAM" id="SSF51011">
    <property type="entry name" value="Glycosyl hydrolase domain"/>
    <property type="match status" value="1"/>
</dbReference>
<dbReference type="PANTHER" id="PTHR10357">
    <property type="entry name" value="ALPHA-AMYLASE FAMILY MEMBER"/>
    <property type="match status" value="1"/>
</dbReference>
<dbReference type="InterPro" id="IPR017853">
    <property type="entry name" value="GH"/>
</dbReference>
<dbReference type="GO" id="GO:0005975">
    <property type="term" value="P:carbohydrate metabolic process"/>
    <property type="evidence" value="ECO:0007669"/>
    <property type="project" value="InterPro"/>
</dbReference>
<keyword evidence="3" id="KW-0326">Glycosidase</keyword>
<feature type="domain" description="Glycosyl hydrolase family 13 catalytic" evidence="4">
    <location>
        <begin position="141"/>
        <end position="554"/>
    </location>
</feature>
<dbReference type="InterPro" id="IPR045857">
    <property type="entry name" value="O16G_dom_2"/>
</dbReference>
<comment type="caution">
    <text evidence="5">The sequence shown here is derived from an EMBL/GenBank/DDBJ whole genome shotgun (WGS) entry which is preliminary data.</text>
</comment>
<evidence type="ECO:0000313" key="6">
    <source>
        <dbReference type="Proteomes" id="UP000824165"/>
    </source>
</evidence>
<evidence type="ECO:0000313" key="5">
    <source>
        <dbReference type="EMBL" id="HIT84468.1"/>
    </source>
</evidence>
<dbReference type="SMART" id="SM00642">
    <property type="entry name" value="Aamy"/>
    <property type="match status" value="1"/>
</dbReference>
<evidence type="ECO:0000259" key="4">
    <source>
        <dbReference type="SMART" id="SM00642"/>
    </source>
</evidence>
<evidence type="ECO:0000256" key="2">
    <source>
        <dbReference type="ARBA" id="ARBA00022801"/>
    </source>
</evidence>
<protein>
    <submittedName>
        <fullName evidence="5">Glycoside hydrolase family 13 protein</fullName>
    </submittedName>
</protein>
<dbReference type="GO" id="GO:0004553">
    <property type="term" value="F:hydrolase activity, hydrolyzing O-glycosyl compounds"/>
    <property type="evidence" value="ECO:0007669"/>
    <property type="project" value="InterPro"/>
</dbReference>
<dbReference type="Gene3D" id="2.60.40.1180">
    <property type="entry name" value="Golgi alpha-mannosidase II"/>
    <property type="match status" value="1"/>
</dbReference>
<dbReference type="PANTHER" id="PTHR10357:SF210">
    <property type="entry name" value="MALTODEXTRIN GLUCOSIDASE"/>
    <property type="match status" value="1"/>
</dbReference>
<dbReference type="Pfam" id="PF00128">
    <property type="entry name" value="Alpha-amylase"/>
    <property type="match status" value="1"/>
</dbReference>
<sequence>MQVEHNSREKFYRKPFGAVTCGTRIRLRIAVSGVGIPNAVRLVYKIDSEKEEHRVDMPFLFTLGSNSIYNVYLDAPEKEGLIWYYFELDTQQGVAYYGNNSRQLGGVGELFFHTPQNSFQITVYRGDYKTPDWFKESVAYQIFPDRFCNGNEDGTFLGNRNDIIKREWGEQPFYKAEQFGGEYKANDFFGGNLRGIIKKLPYLSELGISVVYLNPIFKAYSNHKYDTGSYEDIDPMFGTEEDFKELCKKAKELGIRIILDGVFNHTGSDSKYFNKNGTYDSVGAYQSKESPYYTWYKFIDWPETYESWWGMTTLPHCEETSESYRKYILSDKNSIIKKWLRLGASGWRLDVVDELPGFFVKELRENVKAEKDDAVIIGEVWEDASNKMSYGERREYFLGRELDSVMNYPMRDALISFMLGRIDAVGVDERLMSLKENYPKQAYYSLLNIISSHDVERIMTLMGSAPSRHKVDREYQASFKLDGYALEQARNRTTLLVGMLMMLPGVPCIYYGDEIGLQGYGDPFCRETFPWDNIDEQDPDGRVRTRFRQMIELRNRSKAFSVGEFESVYKIGAVYGFMRYTEDEMYLVLINAGDNYANKVRVDVARFGVRRLVCITHEPDEVHESDDGIYHINMPNYWLKVFKCEKMNK</sequence>
<dbReference type="Gene3D" id="3.90.400.10">
    <property type="entry name" value="Oligo-1,6-glucosidase, Domain 2"/>
    <property type="match status" value="1"/>
</dbReference>